<sequence>MSPYRNRLKTPEEIELGRKRDQLTLVQRQVAESERIFVELKSDIRQFEQVYEQVLGVKIHELEELEWQLKGLLGIEDPVDGNASSVYEETFAQFSHRTDLLDDDLDSTQNTPQMNLKKLYREVAKTIHPDLSADEDERFRRQELMAMANHAYENGDRRVLEGILCDWEQGPELVSGVDVAMELVRIIRLIARAEQDIHAFAQQVEELKETDIFHFKVRVDEAMVDGIDLMAEMAARVDLDISRTRRRLAVLQGDHAGNLHGNTPETRLIRFPSEACGVLYERSSDSVDFRDWKRLGTARGVREVFLDKAIRLDVKGDMAMKLGFLDALLPEDLQALFLHGVDDTALVHLQKLTGLRELYLSNTLISDNGIRQLLGLHGLRRLYVYHTAIGDAALFNLAEMKGLKWLTCSGTNITDDGLSRFRQMLSTCKAANFEWRHGK</sequence>
<evidence type="ECO:0000313" key="2">
    <source>
        <dbReference type="Proteomes" id="UP000784128"/>
    </source>
</evidence>
<dbReference type="Gene3D" id="3.80.10.10">
    <property type="entry name" value="Ribonuclease Inhibitor"/>
    <property type="match status" value="1"/>
</dbReference>
<dbReference type="InterPro" id="IPR036869">
    <property type="entry name" value="J_dom_sf"/>
</dbReference>
<dbReference type="Proteomes" id="UP000784128">
    <property type="component" value="Unassembled WGS sequence"/>
</dbReference>
<evidence type="ECO:0000313" key="1">
    <source>
        <dbReference type="EMBL" id="MBT1071794.1"/>
    </source>
</evidence>
<accession>A0ABS5U817</accession>
<dbReference type="SUPFAM" id="SSF52047">
    <property type="entry name" value="RNI-like"/>
    <property type="match status" value="1"/>
</dbReference>
<protein>
    <submittedName>
        <fullName evidence="1">J domain-containing protein</fullName>
    </submittedName>
</protein>
<organism evidence="1 2">
    <name type="scientific">Pelotalea chapellei</name>
    <dbReference type="NCBI Taxonomy" id="44671"/>
    <lineage>
        <taxon>Bacteria</taxon>
        <taxon>Pseudomonadati</taxon>
        <taxon>Thermodesulfobacteriota</taxon>
        <taxon>Desulfuromonadia</taxon>
        <taxon>Geobacterales</taxon>
        <taxon>Geobacteraceae</taxon>
        <taxon>Pelotalea</taxon>
    </lineage>
</organism>
<dbReference type="RefSeq" id="WP_214297947.1">
    <property type="nucleotide sequence ID" value="NZ_JAHDYS010000006.1"/>
</dbReference>
<dbReference type="EMBL" id="JAHDYS010000006">
    <property type="protein sequence ID" value="MBT1071794.1"/>
    <property type="molecule type" value="Genomic_DNA"/>
</dbReference>
<keyword evidence="2" id="KW-1185">Reference proteome</keyword>
<name>A0ABS5U817_9BACT</name>
<proteinExistence type="predicted"/>
<dbReference type="SUPFAM" id="SSF46565">
    <property type="entry name" value="Chaperone J-domain"/>
    <property type="match status" value="1"/>
</dbReference>
<dbReference type="InterPro" id="IPR032675">
    <property type="entry name" value="LRR_dom_sf"/>
</dbReference>
<reference evidence="1 2" key="1">
    <citation type="submission" date="2021-05" db="EMBL/GenBank/DDBJ databases">
        <title>The draft genome of Geobacter chapellei DSM 13688.</title>
        <authorList>
            <person name="Xu Z."/>
            <person name="Masuda Y."/>
            <person name="Itoh H."/>
            <person name="Senoo K."/>
        </authorList>
    </citation>
    <scope>NUCLEOTIDE SEQUENCE [LARGE SCALE GENOMIC DNA]</scope>
    <source>
        <strain evidence="1 2">DSM 13688</strain>
    </source>
</reference>
<gene>
    <name evidence="1" type="ORF">KJB30_08365</name>
</gene>
<comment type="caution">
    <text evidence="1">The sequence shown here is derived from an EMBL/GenBank/DDBJ whole genome shotgun (WGS) entry which is preliminary data.</text>
</comment>